<evidence type="ECO:0000313" key="3">
    <source>
        <dbReference type="Proteomes" id="UP000279307"/>
    </source>
</evidence>
<accession>A0A3L8D6F8</accession>
<dbReference type="AlphaFoldDB" id="A0A3L8D6F8"/>
<reference evidence="2 3" key="1">
    <citation type="journal article" date="2018" name="Genome Res.">
        <title>The genomic architecture and molecular evolution of ant odorant receptors.</title>
        <authorList>
            <person name="McKenzie S.K."/>
            <person name="Kronauer D.J.C."/>
        </authorList>
    </citation>
    <scope>NUCLEOTIDE SEQUENCE [LARGE SCALE GENOMIC DNA]</scope>
    <source>
        <strain evidence="2">Clonal line C1</strain>
    </source>
</reference>
<protein>
    <submittedName>
        <fullName evidence="2">Uncharacterized protein</fullName>
    </submittedName>
</protein>
<dbReference type="PANTHER" id="PTHR33480:SF1">
    <property type="entry name" value="TYR RECOMBINASE DOMAIN-CONTAINING PROTEIN"/>
    <property type="match status" value="1"/>
</dbReference>
<organism evidence="2 3">
    <name type="scientific">Ooceraea biroi</name>
    <name type="common">Clonal raider ant</name>
    <name type="synonym">Cerapachys biroi</name>
    <dbReference type="NCBI Taxonomy" id="2015173"/>
    <lineage>
        <taxon>Eukaryota</taxon>
        <taxon>Metazoa</taxon>
        <taxon>Ecdysozoa</taxon>
        <taxon>Arthropoda</taxon>
        <taxon>Hexapoda</taxon>
        <taxon>Insecta</taxon>
        <taxon>Pterygota</taxon>
        <taxon>Neoptera</taxon>
        <taxon>Endopterygota</taxon>
        <taxon>Hymenoptera</taxon>
        <taxon>Apocrita</taxon>
        <taxon>Aculeata</taxon>
        <taxon>Formicoidea</taxon>
        <taxon>Formicidae</taxon>
        <taxon>Dorylinae</taxon>
        <taxon>Ooceraea</taxon>
    </lineage>
</organism>
<dbReference type="Proteomes" id="UP000279307">
    <property type="component" value="Chromosome 12"/>
</dbReference>
<gene>
    <name evidence="2" type="ORF">DMN91_011803</name>
</gene>
<feature type="compositionally biased region" description="Acidic residues" evidence="1">
    <location>
        <begin position="215"/>
        <end position="224"/>
    </location>
</feature>
<feature type="region of interest" description="Disordered" evidence="1">
    <location>
        <begin position="206"/>
        <end position="241"/>
    </location>
</feature>
<evidence type="ECO:0000256" key="1">
    <source>
        <dbReference type="SAM" id="MobiDB-lite"/>
    </source>
</evidence>
<feature type="region of interest" description="Disordered" evidence="1">
    <location>
        <begin position="178"/>
        <end position="197"/>
    </location>
</feature>
<dbReference type="OrthoDB" id="7550384at2759"/>
<dbReference type="PANTHER" id="PTHR33480">
    <property type="entry name" value="SET DOMAIN-CONTAINING PROTEIN-RELATED"/>
    <property type="match status" value="1"/>
</dbReference>
<dbReference type="EMBL" id="QOIP01000012">
    <property type="protein sequence ID" value="RLU16045.1"/>
    <property type="molecule type" value="Genomic_DNA"/>
</dbReference>
<comment type="caution">
    <text evidence="2">The sequence shown here is derived from an EMBL/GenBank/DDBJ whole genome shotgun (WGS) entry which is preliminary data.</text>
</comment>
<evidence type="ECO:0000313" key="2">
    <source>
        <dbReference type="EMBL" id="RLU16045.1"/>
    </source>
</evidence>
<name>A0A3L8D6F8_OOCBI</name>
<proteinExistence type="predicted"/>
<sequence length="448" mass="52699">MGRRLTGYIHTSANEVLRKVIFPVLRDDAVTRCIKYDELLILFGNKLCDRYTNVYQHDIIRAHLRLLGRYKLAIQNIKKEIVPNATKVKKKYLRACPLMRKFSHECGATIPSSLRGTTFRKQIATYTAMLNIEDIQVDNLANFMRHAKEIHKSIYRMPIPIKEMTDVSRLLEAAMGNDDNDNEACNNNISDTDSASQLSITSEEIAQKNNYIPDSDNDNFDDETIEHSSNHTARTSHSEHCNNSQFEKAECKEKKNKQVLIFNVAAWFNPEIDIFYSDMEKELDQIAQDVMEYLKIENFRHPIFKISQEQFSVWKRNDLDQDQWDNCDAIQILDILVKIFFHKLKIILNENDWSRMCEVIGCQINTDIYRKLNVSELTLELGDYFISRRSRFNTNIIYGYIIPYLDKATRWFRKLEDLVKQEEEYLPTLIREEEDVVAFRNRLHEVPE</sequence>
<feature type="compositionally biased region" description="Polar residues" evidence="1">
    <location>
        <begin position="230"/>
        <end position="241"/>
    </location>
</feature>